<evidence type="ECO:0000259" key="9">
    <source>
        <dbReference type="Pfam" id="PF14416"/>
    </source>
</evidence>
<dbReference type="OMA" id="LWSWEWR"/>
<dbReference type="InterPro" id="IPR025846">
    <property type="entry name" value="TBL_N"/>
</dbReference>
<dbReference type="Pfam" id="PF14416">
    <property type="entry name" value="PMR5N"/>
    <property type="match status" value="1"/>
</dbReference>
<dbReference type="PANTHER" id="PTHR32285">
    <property type="entry name" value="PROTEIN TRICHOME BIREFRINGENCE-LIKE 9-RELATED"/>
    <property type="match status" value="1"/>
</dbReference>
<evidence type="ECO:0008006" key="12">
    <source>
        <dbReference type="Google" id="ProtNLM"/>
    </source>
</evidence>
<dbReference type="GO" id="GO:0005794">
    <property type="term" value="C:Golgi apparatus"/>
    <property type="evidence" value="ECO:0007669"/>
    <property type="project" value="TreeGrafter"/>
</dbReference>
<accession>A0A835DPF6</accession>
<evidence type="ECO:0000256" key="1">
    <source>
        <dbReference type="ARBA" id="ARBA00004167"/>
    </source>
</evidence>
<evidence type="ECO:0000256" key="7">
    <source>
        <dbReference type="SAM" id="Phobius"/>
    </source>
</evidence>
<dbReference type="AlphaFoldDB" id="A0A835DPF6"/>
<dbReference type="GO" id="GO:0016413">
    <property type="term" value="F:O-acetyltransferase activity"/>
    <property type="evidence" value="ECO:0007669"/>
    <property type="project" value="InterPro"/>
</dbReference>
<keyword evidence="3 7" id="KW-0812">Transmembrane</keyword>
<dbReference type="PANTHER" id="PTHR32285:SF217">
    <property type="entry name" value="PROTEIN TRICHOME BIREFRINGENCE-LIKE 31"/>
    <property type="match status" value="1"/>
</dbReference>
<keyword evidence="5 7" id="KW-1133">Transmembrane helix</keyword>
<keyword evidence="11" id="KW-1185">Reference proteome</keyword>
<dbReference type="InterPro" id="IPR026057">
    <property type="entry name" value="TBL_C"/>
</dbReference>
<evidence type="ECO:0000313" key="10">
    <source>
        <dbReference type="EMBL" id="KAF8411031.1"/>
    </source>
</evidence>
<organism evidence="10 11">
    <name type="scientific">Tetracentron sinense</name>
    <name type="common">Spur-leaf</name>
    <dbReference type="NCBI Taxonomy" id="13715"/>
    <lineage>
        <taxon>Eukaryota</taxon>
        <taxon>Viridiplantae</taxon>
        <taxon>Streptophyta</taxon>
        <taxon>Embryophyta</taxon>
        <taxon>Tracheophyta</taxon>
        <taxon>Spermatophyta</taxon>
        <taxon>Magnoliopsida</taxon>
        <taxon>Trochodendrales</taxon>
        <taxon>Trochodendraceae</taxon>
        <taxon>Tetracentron</taxon>
    </lineage>
</organism>
<keyword evidence="4" id="KW-0735">Signal-anchor</keyword>
<evidence type="ECO:0000256" key="6">
    <source>
        <dbReference type="ARBA" id="ARBA00023136"/>
    </source>
</evidence>
<dbReference type="Pfam" id="PF13839">
    <property type="entry name" value="PC-Esterase"/>
    <property type="match status" value="1"/>
</dbReference>
<evidence type="ECO:0000256" key="2">
    <source>
        <dbReference type="ARBA" id="ARBA00007727"/>
    </source>
</evidence>
<evidence type="ECO:0000259" key="8">
    <source>
        <dbReference type="Pfam" id="PF13839"/>
    </source>
</evidence>
<dbReference type="Proteomes" id="UP000655225">
    <property type="component" value="Unassembled WGS sequence"/>
</dbReference>
<evidence type="ECO:0000256" key="5">
    <source>
        <dbReference type="ARBA" id="ARBA00022989"/>
    </source>
</evidence>
<dbReference type="GO" id="GO:0016020">
    <property type="term" value="C:membrane"/>
    <property type="evidence" value="ECO:0007669"/>
    <property type="project" value="UniProtKB-SubCell"/>
</dbReference>
<sequence length="420" mass="48426">MTTTPPSSDRRVPSLFPFLLASLAIIGTARLILENFNSINRPCSSLQQFSSETLSESGDQILSANISGDEFNVGGCNIFDGKWVLDSASSPPYTEKSCPYLTKQVTCQKNGRPDSLYQNWRWEPNACKLPRFDAMKLLEVLRGKRLMFIGDSIQRSQWESMVCLVQSIIPEGKKSIHRNPPMKSFRAEEFNASIEFYWDPFIVESNSDHATKHTVQKRLVKLDSIAKHGQHWEGVDVLVFESYVWWMYKPLINATRGSPYNVQEYNVTTAYRLGLNTWAKWIESNINPQTQKVFFMSLSPTHLWSWEWKAGSDGNCFNETHPIQGSYWGTGSSRDIMRILQNVFEEMKIDVTFLNITQLSDFRKDGHTSVYTERRGKLLTNEQKSDPNTYADCIHWCLPGVPDTWNEILYTYLLYDYHIL</sequence>
<evidence type="ECO:0000256" key="3">
    <source>
        <dbReference type="ARBA" id="ARBA00022692"/>
    </source>
</evidence>
<proteinExistence type="inferred from homology"/>
<dbReference type="InterPro" id="IPR029962">
    <property type="entry name" value="TBL"/>
</dbReference>
<reference evidence="10 11" key="1">
    <citation type="submission" date="2020-04" db="EMBL/GenBank/DDBJ databases">
        <title>Plant Genome Project.</title>
        <authorList>
            <person name="Zhang R.-G."/>
        </authorList>
    </citation>
    <scope>NUCLEOTIDE SEQUENCE [LARGE SCALE GENOMIC DNA]</scope>
    <source>
        <strain evidence="10">YNK0</strain>
        <tissue evidence="10">Leaf</tissue>
    </source>
</reference>
<comment type="caution">
    <text evidence="10">The sequence shown here is derived from an EMBL/GenBank/DDBJ whole genome shotgun (WGS) entry which is preliminary data.</text>
</comment>
<feature type="transmembrane region" description="Helical" evidence="7">
    <location>
        <begin position="12"/>
        <end position="33"/>
    </location>
</feature>
<dbReference type="OrthoDB" id="630188at2759"/>
<comment type="similarity">
    <text evidence="2">Belongs to the PC-esterase family. TBL subfamily.</text>
</comment>
<gene>
    <name evidence="10" type="ORF">HHK36_003570</name>
</gene>
<dbReference type="EMBL" id="JABCRI010000002">
    <property type="protein sequence ID" value="KAF8411031.1"/>
    <property type="molecule type" value="Genomic_DNA"/>
</dbReference>
<protein>
    <recommendedName>
        <fullName evidence="12">Trichome birefringence-like N-terminal domain-containing protein</fullName>
    </recommendedName>
</protein>
<feature type="domain" description="Trichome birefringence-like N-terminal" evidence="9">
    <location>
        <begin position="75"/>
        <end position="128"/>
    </location>
</feature>
<name>A0A835DPF6_TETSI</name>
<evidence type="ECO:0000256" key="4">
    <source>
        <dbReference type="ARBA" id="ARBA00022968"/>
    </source>
</evidence>
<evidence type="ECO:0000313" key="11">
    <source>
        <dbReference type="Proteomes" id="UP000655225"/>
    </source>
</evidence>
<keyword evidence="6 7" id="KW-0472">Membrane</keyword>
<feature type="domain" description="Trichome birefringence-like C-terminal" evidence="8">
    <location>
        <begin position="129"/>
        <end position="411"/>
    </location>
</feature>
<comment type="subcellular location">
    <subcellularLocation>
        <location evidence="1">Membrane</location>
        <topology evidence="1">Single-pass membrane protein</topology>
    </subcellularLocation>
</comment>